<feature type="transmembrane region" description="Helical" evidence="8">
    <location>
        <begin position="127"/>
        <end position="148"/>
    </location>
</feature>
<dbReference type="AlphaFoldDB" id="A0A3P3XQN6"/>
<evidence type="ECO:0000256" key="5">
    <source>
        <dbReference type="ARBA" id="ARBA00022989"/>
    </source>
</evidence>
<comment type="subcellular location">
    <subcellularLocation>
        <location evidence="1">Endomembrane system</location>
        <topology evidence="1">Multi-pass membrane protein</topology>
    </subcellularLocation>
</comment>
<evidence type="ECO:0000256" key="4">
    <source>
        <dbReference type="ARBA" id="ARBA00022967"/>
    </source>
</evidence>
<dbReference type="EMBL" id="FWDO01000005">
    <property type="protein sequence ID" value="SLM18557.1"/>
    <property type="molecule type" value="Genomic_DNA"/>
</dbReference>
<evidence type="ECO:0000256" key="7">
    <source>
        <dbReference type="SAM" id="MobiDB-lite"/>
    </source>
</evidence>
<gene>
    <name evidence="9" type="primary">nqrD</name>
    <name evidence="9" type="ORF">SPIRO4BDMA_50072</name>
</gene>
<feature type="transmembrane region" description="Helical" evidence="8">
    <location>
        <begin position="168"/>
        <end position="190"/>
    </location>
</feature>
<evidence type="ECO:0000313" key="9">
    <source>
        <dbReference type="EMBL" id="SLM18557.1"/>
    </source>
</evidence>
<keyword evidence="5 8" id="KW-1133">Transmembrane helix</keyword>
<sequence>MSAPSKVFKDGLWYNNPIFVQVLGICSTLAVTNNLRNTLIMVLGVTFATSMGSLTLSALRELIPRKVRMIVQVLVLSFYVIIIDIVLRAYQPAISKQLGPYVGLIITNCILMGRAEAFAASNPPGLAFLDGLANGLGYGWVLLVIAAIREFLGFGSLLGFKIVGDGFTPWTIMVMAPSAFFMLAIALWIANNHKAKAEAAKKTAAPGAPAGASGAPAPQKS</sequence>
<proteinExistence type="predicted"/>
<keyword evidence="6 8" id="KW-0472">Membrane</keyword>
<evidence type="ECO:0000256" key="1">
    <source>
        <dbReference type="ARBA" id="ARBA00004127"/>
    </source>
</evidence>
<evidence type="ECO:0000256" key="3">
    <source>
        <dbReference type="ARBA" id="ARBA00022692"/>
    </source>
</evidence>
<feature type="transmembrane region" description="Helical" evidence="8">
    <location>
        <begin position="97"/>
        <end position="115"/>
    </location>
</feature>
<keyword evidence="3 8" id="KW-0812">Transmembrane</keyword>
<dbReference type="GO" id="GO:0005886">
    <property type="term" value="C:plasma membrane"/>
    <property type="evidence" value="ECO:0007669"/>
    <property type="project" value="TreeGrafter"/>
</dbReference>
<name>A0A3P3XQN6_9SPIR</name>
<dbReference type="PANTHER" id="PTHR30586">
    <property type="entry name" value="ELECTRON TRANSPORT COMPLEX PROTEIN RNFE"/>
    <property type="match status" value="1"/>
</dbReference>
<dbReference type="Pfam" id="PF02508">
    <property type="entry name" value="Rnf-Nqr"/>
    <property type="match status" value="1"/>
</dbReference>
<feature type="transmembrane region" description="Helical" evidence="8">
    <location>
        <begin position="12"/>
        <end position="32"/>
    </location>
</feature>
<evidence type="ECO:0000256" key="8">
    <source>
        <dbReference type="SAM" id="Phobius"/>
    </source>
</evidence>
<feature type="region of interest" description="Disordered" evidence="7">
    <location>
        <begin position="201"/>
        <end position="221"/>
    </location>
</feature>
<keyword evidence="9" id="KW-0560">Oxidoreductase</keyword>
<keyword evidence="2" id="KW-0813">Transport</keyword>
<dbReference type="InterPro" id="IPR003667">
    <property type="entry name" value="NqrDE/RnfAE"/>
</dbReference>
<dbReference type="GO" id="GO:0012505">
    <property type="term" value="C:endomembrane system"/>
    <property type="evidence" value="ECO:0007669"/>
    <property type="project" value="UniProtKB-SubCell"/>
</dbReference>
<dbReference type="PIRSF" id="PIRSF006102">
    <property type="entry name" value="NQR_DE"/>
    <property type="match status" value="1"/>
</dbReference>
<reference evidence="9" key="1">
    <citation type="submission" date="2017-02" db="EMBL/GenBank/DDBJ databases">
        <authorList>
            <person name="Regsiter A."/>
            <person name="William W."/>
        </authorList>
    </citation>
    <scope>NUCLEOTIDE SEQUENCE</scope>
    <source>
        <strain evidence="9">BdmA 4</strain>
    </source>
</reference>
<accession>A0A3P3XQN6</accession>
<dbReference type="PANTHER" id="PTHR30586:SF1">
    <property type="entry name" value="NA(+)-TRANSLOCATING NADH-QUINONE REDUCTASE SUBUNIT D"/>
    <property type="match status" value="1"/>
</dbReference>
<feature type="transmembrane region" description="Helical" evidence="8">
    <location>
        <begin position="71"/>
        <end position="91"/>
    </location>
</feature>
<dbReference type="GO" id="GO:0016491">
    <property type="term" value="F:oxidoreductase activity"/>
    <property type="evidence" value="ECO:0007669"/>
    <property type="project" value="UniProtKB-KW"/>
</dbReference>
<organism evidence="9">
    <name type="scientific">uncultured spirochete</name>
    <dbReference type="NCBI Taxonomy" id="156406"/>
    <lineage>
        <taxon>Bacteria</taxon>
        <taxon>Pseudomonadati</taxon>
        <taxon>Spirochaetota</taxon>
        <taxon>Spirochaetia</taxon>
        <taxon>Spirochaetales</taxon>
        <taxon>environmental samples</taxon>
    </lineage>
</organism>
<dbReference type="NCBIfam" id="NF006777">
    <property type="entry name" value="PRK09292.1"/>
    <property type="match status" value="1"/>
</dbReference>
<dbReference type="EC" id="1.6.5.-" evidence="9"/>
<evidence type="ECO:0000256" key="6">
    <source>
        <dbReference type="ARBA" id="ARBA00023136"/>
    </source>
</evidence>
<feature type="compositionally biased region" description="Low complexity" evidence="7">
    <location>
        <begin position="202"/>
        <end position="221"/>
    </location>
</feature>
<protein>
    <submittedName>
        <fullName evidence="9">Na(+)-translocating NADH-quinone reductase subunit D</fullName>
        <ecNumber evidence="9">1.6.5.-</ecNumber>
    </submittedName>
</protein>
<keyword evidence="4" id="KW-1278">Translocase</keyword>
<feature type="transmembrane region" description="Helical" evidence="8">
    <location>
        <begin position="38"/>
        <end position="59"/>
    </location>
</feature>
<evidence type="ECO:0000256" key="2">
    <source>
        <dbReference type="ARBA" id="ARBA00022448"/>
    </source>
</evidence>